<organism evidence="4 5">
    <name type="scientific">Nocardioides jejuensis</name>
    <dbReference type="NCBI Taxonomy" id="2502782"/>
    <lineage>
        <taxon>Bacteria</taxon>
        <taxon>Bacillati</taxon>
        <taxon>Actinomycetota</taxon>
        <taxon>Actinomycetes</taxon>
        <taxon>Propionibacteriales</taxon>
        <taxon>Nocardioidaceae</taxon>
        <taxon>Nocardioides</taxon>
    </lineage>
</organism>
<reference evidence="4 5" key="1">
    <citation type="submission" date="2019-03" db="EMBL/GenBank/DDBJ databases">
        <authorList>
            <person name="Kim M.K.M."/>
        </authorList>
    </citation>
    <scope>NUCLEOTIDE SEQUENCE [LARGE SCALE GENOMIC DNA]</scope>
    <source>
        <strain evidence="4 5">18JY15-6</strain>
    </source>
</reference>
<name>A0A4R1BZ32_9ACTN</name>
<dbReference type="Gene3D" id="3.40.50.2300">
    <property type="match status" value="2"/>
</dbReference>
<dbReference type="OrthoDB" id="7337537at2"/>
<evidence type="ECO:0000313" key="5">
    <source>
        <dbReference type="Proteomes" id="UP000295453"/>
    </source>
</evidence>
<comment type="caution">
    <text evidence="4">The sequence shown here is derived from an EMBL/GenBank/DDBJ whole genome shotgun (WGS) entry which is preliminary data.</text>
</comment>
<feature type="domain" description="Leucine-binding protein" evidence="3">
    <location>
        <begin position="15"/>
        <end position="348"/>
    </location>
</feature>
<proteinExistence type="inferred from homology"/>
<evidence type="ECO:0000259" key="3">
    <source>
        <dbReference type="Pfam" id="PF13458"/>
    </source>
</evidence>
<accession>A0A4R1BZ32</accession>
<dbReference type="Proteomes" id="UP000295453">
    <property type="component" value="Unassembled WGS sequence"/>
</dbReference>
<evidence type="ECO:0000313" key="4">
    <source>
        <dbReference type="EMBL" id="TCJ23374.1"/>
    </source>
</evidence>
<dbReference type="PANTHER" id="PTHR47628:SF1">
    <property type="entry name" value="ALIPHATIC AMIDASE EXPRESSION-REGULATING PROTEIN"/>
    <property type="match status" value="1"/>
</dbReference>
<dbReference type="InterPro" id="IPR028082">
    <property type="entry name" value="Peripla_BP_I"/>
</dbReference>
<dbReference type="SUPFAM" id="SSF53822">
    <property type="entry name" value="Periplasmic binding protein-like I"/>
    <property type="match status" value="1"/>
</dbReference>
<dbReference type="PANTHER" id="PTHR47628">
    <property type="match status" value="1"/>
</dbReference>
<dbReference type="AlphaFoldDB" id="A0A4R1BZ32"/>
<dbReference type="InterPro" id="IPR028081">
    <property type="entry name" value="Leu-bd"/>
</dbReference>
<evidence type="ECO:0000256" key="1">
    <source>
        <dbReference type="ARBA" id="ARBA00010062"/>
    </source>
</evidence>
<dbReference type="EMBL" id="SJZJ01000017">
    <property type="protein sequence ID" value="TCJ23374.1"/>
    <property type="molecule type" value="Genomic_DNA"/>
</dbReference>
<keyword evidence="5" id="KW-1185">Reference proteome</keyword>
<dbReference type="CDD" id="cd06358">
    <property type="entry name" value="PBP1_NHase"/>
    <property type="match status" value="1"/>
</dbReference>
<evidence type="ECO:0000256" key="2">
    <source>
        <dbReference type="ARBA" id="ARBA00022729"/>
    </source>
</evidence>
<comment type="similarity">
    <text evidence="1">Belongs to the leucine-binding protein family.</text>
</comment>
<sequence>MTTESSRATHRRTTLPIAFVVPLQGPTGIYGPSCLAAGQLAVEQLNAGRGILGRQVELTIVDGGRDPEIVAAEVERLVVGGHVEAVAGWHISAVRQAITRKIGGRVVYAYAAMHEGRDDTPGVFMLGERPINQLLPAAHWMREQLGAGRWAVIGNDYVFPRVTGATARLALDGGPSSIVSETYVPLGTRDFRSVLRELEGGAVDGVMMLLMGQDAVHFNRQFARSGLDDRLVRLSPAVEENTLLAGGADSHRGLFAAAAYFDGHPTAAGSNLASAYYARFGAWAPVLNAVGESCYEAIHFLERVADVCGSLDVTAVEAMQTGHAYASPRGLLRLDGNLVDQDVYLAEAVGMEFEVRERIARAT</sequence>
<dbReference type="RefSeq" id="WP_131584060.1">
    <property type="nucleotide sequence ID" value="NZ_SJZJ01000017.1"/>
</dbReference>
<protein>
    <recommendedName>
        <fullName evidence="3">Leucine-binding protein domain-containing protein</fullName>
    </recommendedName>
</protein>
<dbReference type="Pfam" id="PF13458">
    <property type="entry name" value="Peripla_BP_6"/>
    <property type="match status" value="1"/>
</dbReference>
<keyword evidence="2" id="KW-0732">Signal</keyword>
<gene>
    <name evidence="4" type="ORF">EPD65_10925</name>
</gene>